<keyword evidence="2" id="KW-0234">DNA repair</keyword>
<reference evidence="4 5" key="1">
    <citation type="submission" date="2024-04" db="EMBL/GenBank/DDBJ databases">
        <authorList>
            <person name="Rising A."/>
            <person name="Reimegard J."/>
            <person name="Sonavane S."/>
            <person name="Akerstrom W."/>
            <person name="Nylinder S."/>
            <person name="Hedman E."/>
            <person name="Kallberg Y."/>
        </authorList>
    </citation>
    <scope>NUCLEOTIDE SEQUENCE [LARGE SCALE GENOMIC DNA]</scope>
</reference>
<proteinExistence type="predicted"/>
<comment type="caution">
    <text evidence="4">The sequence shown here is derived from an EMBL/GenBank/DDBJ whole genome shotgun (WGS) entry which is preliminary data.</text>
</comment>
<dbReference type="EMBL" id="CAXIEN010000126">
    <property type="protein sequence ID" value="CAL1279970.1"/>
    <property type="molecule type" value="Genomic_DNA"/>
</dbReference>
<gene>
    <name evidence="4" type="ORF">LARSCL_LOCUS10701</name>
</gene>
<evidence type="ECO:0000313" key="4">
    <source>
        <dbReference type="EMBL" id="CAL1279970.1"/>
    </source>
</evidence>
<dbReference type="SUPFAM" id="SSF47781">
    <property type="entry name" value="RuvA domain 2-like"/>
    <property type="match status" value="1"/>
</dbReference>
<dbReference type="InterPro" id="IPR026985">
    <property type="entry name" value="FAAP24"/>
</dbReference>
<dbReference type="Gene3D" id="1.10.150.20">
    <property type="entry name" value="5' to 3' exonuclease, C-terminal subdomain"/>
    <property type="match status" value="1"/>
</dbReference>
<dbReference type="InterPro" id="IPR041663">
    <property type="entry name" value="DisA/LigA_HHH"/>
</dbReference>
<dbReference type="PANTHER" id="PTHR31786:SF2">
    <property type="entry name" value="FANCONI ANEMIA CORE COMPLEX-ASSOCIATED PROTEIN 24"/>
    <property type="match status" value="1"/>
</dbReference>
<dbReference type="Pfam" id="PF12826">
    <property type="entry name" value="HHH_2"/>
    <property type="match status" value="1"/>
</dbReference>
<keyword evidence="5" id="KW-1185">Reference proteome</keyword>
<organism evidence="4 5">
    <name type="scientific">Larinioides sclopetarius</name>
    <dbReference type="NCBI Taxonomy" id="280406"/>
    <lineage>
        <taxon>Eukaryota</taxon>
        <taxon>Metazoa</taxon>
        <taxon>Ecdysozoa</taxon>
        <taxon>Arthropoda</taxon>
        <taxon>Chelicerata</taxon>
        <taxon>Arachnida</taxon>
        <taxon>Araneae</taxon>
        <taxon>Araneomorphae</taxon>
        <taxon>Entelegynae</taxon>
        <taxon>Araneoidea</taxon>
        <taxon>Araneidae</taxon>
        <taxon>Larinioides</taxon>
    </lineage>
</organism>
<dbReference type="GO" id="GO:0036297">
    <property type="term" value="P:interstrand cross-link repair"/>
    <property type="evidence" value="ECO:0007669"/>
    <property type="project" value="InterPro"/>
</dbReference>
<dbReference type="GO" id="GO:0003682">
    <property type="term" value="F:chromatin binding"/>
    <property type="evidence" value="ECO:0007669"/>
    <property type="project" value="TreeGrafter"/>
</dbReference>
<feature type="domain" description="DisA/LigA helix-hairpin-helix motif" evidence="3">
    <location>
        <begin position="31"/>
        <end position="79"/>
    </location>
</feature>
<evidence type="ECO:0000259" key="3">
    <source>
        <dbReference type="Pfam" id="PF12826"/>
    </source>
</evidence>
<evidence type="ECO:0000256" key="1">
    <source>
        <dbReference type="ARBA" id="ARBA00022763"/>
    </source>
</evidence>
<dbReference type="InterPro" id="IPR010994">
    <property type="entry name" value="RuvA_2-like"/>
</dbReference>
<dbReference type="Proteomes" id="UP001497382">
    <property type="component" value="Unassembled WGS sequence"/>
</dbReference>
<evidence type="ECO:0000313" key="5">
    <source>
        <dbReference type="Proteomes" id="UP001497382"/>
    </source>
</evidence>
<keyword evidence="1" id="KW-0227">DNA damage</keyword>
<dbReference type="PANTHER" id="PTHR31786">
    <property type="entry name" value="FANCONI ANEMIA CORE COMPLEX-ASSOCIATED PROTEIN 24"/>
    <property type="match status" value="1"/>
</dbReference>
<dbReference type="AlphaFoldDB" id="A0AAV2A7H8"/>
<dbReference type="GO" id="GO:0043240">
    <property type="term" value="C:Fanconi anaemia nuclear complex"/>
    <property type="evidence" value="ECO:0007669"/>
    <property type="project" value="InterPro"/>
</dbReference>
<protein>
    <recommendedName>
        <fullName evidence="3">DisA/LigA helix-hairpin-helix motif domain-containing protein</fullName>
    </recommendedName>
</protein>
<name>A0AAV2A7H8_9ARAC</name>
<accession>A0AAV2A7H8</accession>
<evidence type="ECO:0000256" key="2">
    <source>
        <dbReference type="ARBA" id="ARBA00023204"/>
    </source>
</evidence>
<sequence length="81" mass="8992">MVRMGCEDKSNPFMLRGRVPPLETYLLKTLLTVPSLGETKAQALLLKFKSLINICNASLEDLTKVIGASSAQQVYNFFHSC</sequence>